<dbReference type="InterPro" id="IPR016024">
    <property type="entry name" value="ARM-type_fold"/>
</dbReference>
<dbReference type="PATRIC" id="fig|1204725.3.peg.1844"/>
<dbReference type="SUPFAM" id="SSF48371">
    <property type="entry name" value="ARM repeat"/>
    <property type="match status" value="1"/>
</dbReference>
<dbReference type="RefSeq" id="WP_004031208.1">
    <property type="nucleotide sequence ID" value="NZ_AMPO01000008.1"/>
</dbReference>
<keyword evidence="2" id="KW-1185">Reference proteome</keyword>
<organism evidence="1 2">
    <name type="scientific">Methanobacterium formicicum (strain DSM 3637 / PP1)</name>
    <dbReference type="NCBI Taxonomy" id="1204725"/>
    <lineage>
        <taxon>Archaea</taxon>
        <taxon>Methanobacteriati</taxon>
        <taxon>Methanobacteriota</taxon>
        <taxon>Methanomada group</taxon>
        <taxon>Methanobacteria</taxon>
        <taxon>Methanobacteriales</taxon>
        <taxon>Methanobacteriaceae</taxon>
        <taxon>Methanobacterium</taxon>
    </lineage>
</organism>
<proteinExistence type="predicted"/>
<gene>
    <name evidence="1" type="ORF">A994_09166</name>
</gene>
<comment type="caution">
    <text evidence="1">The sequence shown here is derived from an EMBL/GenBank/DDBJ whole genome shotgun (WGS) entry which is preliminary data.</text>
</comment>
<evidence type="ECO:0000313" key="2">
    <source>
        <dbReference type="Proteomes" id="UP000007360"/>
    </source>
</evidence>
<evidence type="ECO:0000313" key="1">
    <source>
        <dbReference type="EMBL" id="EKF85315.1"/>
    </source>
</evidence>
<dbReference type="AlphaFoldDB" id="K2RRF3"/>
<name>K2RRF3_METFP</name>
<sequence>MIYERNSPEKGLKHLQSTTWQKYQENSLKNGPKNHHDLEKKLKITIDQTHEQRVKLGLEIILLLISHPHKDVRAFSLGRIYPLITEKSLSELIIKDLKDIRDDPQLDVSAAAQESLEEISGIIHNLMLVDIILEVLVEFSVDLEKYGRKKAILFHWPFSSHPIKEENFQGGNSFFNSKNRYIFPFIRWYRQMNVFLDRILFSNQLEELFPELEEMEEFSMVNLWEEGIIPYSDISSFQWKPADSLERLAHIYAHTFMENGHLNHLKTFLDDDDYRVRQIGVNAMIDVVNFLLNCPHEKSEEKVTHFQNQHRKINLPSLAKLSIIHFLPFKRP</sequence>
<accession>K2RRF3</accession>
<dbReference type="OrthoDB" id="71401at2157"/>
<dbReference type="EMBL" id="AMPO01000008">
    <property type="protein sequence ID" value="EKF85315.1"/>
    <property type="molecule type" value="Genomic_DNA"/>
</dbReference>
<dbReference type="Proteomes" id="UP000007360">
    <property type="component" value="Unassembled WGS sequence"/>
</dbReference>
<reference evidence="1 2" key="1">
    <citation type="journal article" date="2012" name="J. Bacteriol.">
        <title>Draft genome sequence of Methanobacterium formicicum DSM 3637, an archaebacterium isolated from the methane producer amoeba Pelomyxa palustris.</title>
        <authorList>
            <person name="Gutierrez G."/>
        </authorList>
    </citation>
    <scope>NUCLEOTIDE SEQUENCE [LARGE SCALE GENOMIC DNA]</scope>
    <source>
        <strain evidence="2">DSM 3637 / PP1</strain>
    </source>
</reference>
<protein>
    <submittedName>
        <fullName evidence="1">HEAT domain-containing protein</fullName>
    </submittedName>
</protein>